<proteinExistence type="inferred from homology"/>
<evidence type="ECO:0000259" key="3">
    <source>
        <dbReference type="SMART" id="SM01217"/>
    </source>
</evidence>
<dbReference type="GO" id="GO:0016798">
    <property type="term" value="F:hydrolase activity, acting on glycosyl bonds"/>
    <property type="evidence" value="ECO:0007669"/>
    <property type="project" value="UniProtKB-KW"/>
</dbReference>
<organism evidence="4">
    <name type="scientific">human gut metagenome</name>
    <dbReference type="NCBI Taxonomy" id="408170"/>
    <lineage>
        <taxon>unclassified sequences</taxon>
        <taxon>metagenomes</taxon>
        <taxon>organismal metagenomes</taxon>
    </lineage>
</organism>
<comment type="similarity">
    <text evidence="1">Belongs to the glycosyl hydrolase 3 family.</text>
</comment>
<keyword evidence="2" id="KW-0378">Hydrolase</keyword>
<dbReference type="AlphaFoldDB" id="K1SKV1"/>
<dbReference type="PANTHER" id="PTHR42715">
    <property type="entry name" value="BETA-GLUCOSIDASE"/>
    <property type="match status" value="1"/>
</dbReference>
<dbReference type="InterPro" id="IPR050288">
    <property type="entry name" value="Cellulose_deg_GH3"/>
</dbReference>
<feature type="non-terminal residue" evidence="4">
    <location>
        <position position="1"/>
    </location>
</feature>
<dbReference type="SMART" id="SM01217">
    <property type="entry name" value="Fn3_like"/>
    <property type="match status" value="1"/>
</dbReference>
<dbReference type="InterPro" id="IPR013783">
    <property type="entry name" value="Ig-like_fold"/>
</dbReference>
<dbReference type="Gene3D" id="2.60.40.10">
    <property type="entry name" value="Immunoglobulins"/>
    <property type="match status" value="1"/>
</dbReference>
<evidence type="ECO:0000313" key="4">
    <source>
        <dbReference type="EMBL" id="EKC56019.1"/>
    </source>
</evidence>
<name>K1SKV1_9ZZZZ</name>
<reference evidence="4" key="1">
    <citation type="journal article" date="2013" name="Environ. Microbiol.">
        <title>Microbiota from the distal guts of lean and obese adolescents exhibit partial functional redundancy besides clear differences in community structure.</title>
        <authorList>
            <person name="Ferrer M."/>
            <person name="Ruiz A."/>
            <person name="Lanza F."/>
            <person name="Haange S.B."/>
            <person name="Oberbach A."/>
            <person name="Till H."/>
            <person name="Bargiela R."/>
            <person name="Campoy C."/>
            <person name="Segura M.T."/>
            <person name="Richter M."/>
            <person name="von Bergen M."/>
            <person name="Seifert J."/>
            <person name="Suarez A."/>
        </authorList>
    </citation>
    <scope>NUCLEOTIDE SEQUENCE</scope>
</reference>
<evidence type="ECO:0000256" key="1">
    <source>
        <dbReference type="ARBA" id="ARBA00005336"/>
    </source>
</evidence>
<feature type="domain" description="Fibronectin type III-like" evidence="3">
    <location>
        <begin position="52"/>
        <end position="128"/>
    </location>
</feature>
<comment type="caution">
    <text evidence="4">The sequence shown here is derived from an EMBL/GenBank/DDBJ whole genome shotgun (WGS) entry which is preliminary data.</text>
</comment>
<dbReference type="Pfam" id="PF14310">
    <property type="entry name" value="Fn3-like"/>
    <property type="match status" value="1"/>
</dbReference>
<dbReference type="PANTHER" id="PTHR42715:SF10">
    <property type="entry name" value="BETA-GLUCOSIDASE"/>
    <property type="match status" value="1"/>
</dbReference>
<dbReference type="EMBL" id="AJWZ01007756">
    <property type="protein sequence ID" value="EKC56019.1"/>
    <property type="molecule type" value="Genomic_DNA"/>
</dbReference>
<accession>K1SKV1</accession>
<gene>
    <name evidence="4" type="ORF">OBE_11277</name>
</gene>
<dbReference type="InterPro" id="IPR026891">
    <property type="entry name" value="Fn3-like"/>
</dbReference>
<protein>
    <submittedName>
        <fullName evidence="4">Beta-glucosidase-related glycosidase</fullName>
    </submittedName>
</protein>
<sequence length="188" mass="21188">FETFAKEKALFPFGYGLSYTNFDIELLDFKADKEKITAKVQVTNIGKYAGKEVVELFARAPQGKLTKPLMSLVSFAKTTELAPGESQKIDLEVPAYNFASFDDTGITGHKYAYILEKGEYKFFLGENVREAQEIGSFEYSEDTVLEELEAICAPKEYIDRIIAHKINGSYIPKKVTVKPVKSLIFVKE</sequence>
<evidence type="ECO:0000256" key="2">
    <source>
        <dbReference type="ARBA" id="ARBA00022801"/>
    </source>
</evidence>
<keyword evidence="4" id="KW-0326">Glycosidase</keyword>